<dbReference type="InterPro" id="IPR037185">
    <property type="entry name" value="EmrE-like"/>
</dbReference>
<dbReference type="PANTHER" id="PTHR22911:SF6">
    <property type="entry name" value="SOLUTE CARRIER FAMILY 35 MEMBER G1"/>
    <property type="match status" value="1"/>
</dbReference>
<feature type="transmembrane region" description="Helical" evidence="6">
    <location>
        <begin position="90"/>
        <end position="107"/>
    </location>
</feature>
<dbReference type="GO" id="GO:0016020">
    <property type="term" value="C:membrane"/>
    <property type="evidence" value="ECO:0007669"/>
    <property type="project" value="UniProtKB-SubCell"/>
</dbReference>
<evidence type="ECO:0000256" key="1">
    <source>
        <dbReference type="ARBA" id="ARBA00004141"/>
    </source>
</evidence>
<evidence type="ECO:0000313" key="8">
    <source>
        <dbReference type="EMBL" id="CAA9243715.1"/>
    </source>
</evidence>
<sequence>MDSPIQTLPAEAASDLAARRRRAVLGVLGAAAVFSLAAALVKGLRGELPLAQVVLCRNLFAIPALLPLLWQAGGLAALRTRNPVLHGVRMLTGLVGMAGAFYGYAVLPLATVTALGFTMPLFLTLLSIPLLGERVGPRRGIAVLVGFGGVLLMALPMGGAGGGAGQGHLPGTLAVLAGAVCWALSMITIRRMGHAGESNATIVLWFALGATLVSGALALPVWVAPTPLQWAMLVGTGLLSAIAQVMMTEAYRRGEATLLAPFEYSAILWTTLMGVLLWGELPDGWDVAGIAVLVGSGLYIWRREVALGLRR</sequence>
<name>A0A6J4I657_9PROT</name>
<evidence type="ECO:0000256" key="2">
    <source>
        <dbReference type="ARBA" id="ARBA00009853"/>
    </source>
</evidence>
<feature type="transmembrane region" description="Helical" evidence="6">
    <location>
        <begin position="169"/>
        <end position="189"/>
    </location>
</feature>
<feature type="transmembrane region" description="Helical" evidence="6">
    <location>
        <begin position="228"/>
        <end position="246"/>
    </location>
</feature>
<dbReference type="SUPFAM" id="SSF103481">
    <property type="entry name" value="Multidrug resistance efflux transporter EmrE"/>
    <property type="match status" value="2"/>
</dbReference>
<feature type="transmembrane region" description="Helical" evidence="6">
    <location>
        <begin position="284"/>
        <end position="301"/>
    </location>
</feature>
<feature type="transmembrane region" description="Helical" evidence="6">
    <location>
        <begin position="258"/>
        <end position="278"/>
    </location>
</feature>
<gene>
    <name evidence="8" type="ORF">AVDCRST_MAG27-1567</name>
</gene>
<dbReference type="PANTHER" id="PTHR22911">
    <property type="entry name" value="ACYL-MALONYL CONDENSING ENZYME-RELATED"/>
    <property type="match status" value="1"/>
</dbReference>
<evidence type="ECO:0000256" key="6">
    <source>
        <dbReference type="SAM" id="Phobius"/>
    </source>
</evidence>
<comment type="similarity">
    <text evidence="2">Belongs to the drug/metabolite transporter (DMT) superfamily. 10 TMS drug/metabolite exporter (DME) (TC 2.A.7.3) family.</text>
</comment>
<feature type="domain" description="EamA" evidence="7">
    <location>
        <begin position="170"/>
        <end position="296"/>
    </location>
</feature>
<feature type="transmembrane region" description="Helical" evidence="6">
    <location>
        <begin position="201"/>
        <end position="222"/>
    </location>
</feature>
<keyword evidence="4 6" id="KW-1133">Transmembrane helix</keyword>
<accession>A0A6J4I657</accession>
<protein>
    <recommendedName>
        <fullName evidence="7">EamA domain-containing protein</fullName>
    </recommendedName>
</protein>
<dbReference type="AlphaFoldDB" id="A0A6J4I657"/>
<dbReference type="Pfam" id="PF00892">
    <property type="entry name" value="EamA"/>
    <property type="match status" value="2"/>
</dbReference>
<reference evidence="8" key="1">
    <citation type="submission" date="2020-02" db="EMBL/GenBank/DDBJ databases">
        <authorList>
            <person name="Meier V. D."/>
        </authorList>
    </citation>
    <scope>NUCLEOTIDE SEQUENCE</scope>
    <source>
        <strain evidence="8">AVDCRST_MAG27</strain>
    </source>
</reference>
<evidence type="ECO:0000259" key="7">
    <source>
        <dbReference type="Pfam" id="PF00892"/>
    </source>
</evidence>
<feature type="transmembrane region" description="Helical" evidence="6">
    <location>
        <begin position="60"/>
        <end position="78"/>
    </location>
</feature>
<feature type="transmembrane region" description="Helical" evidence="6">
    <location>
        <begin position="139"/>
        <end position="157"/>
    </location>
</feature>
<feature type="domain" description="EamA" evidence="7">
    <location>
        <begin position="23"/>
        <end position="154"/>
    </location>
</feature>
<dbReference type="InterPro" id="IPR000620">
    <property type="entry name" value="EamA_dom"/>
</dbReference>
<feature type="transmembrane region" description="Helical" evidence="6">
    <location>
        <begin position="23"/>
        <end position="40"/>
    </location>
</feature>
<feature type="transmembrane region" description="Helical" evidence="6">
    <location>
        <begin position="113"/>
        <end position="132"/>
    </location>
</feature>
<evidence type="ECO:0000256" key="3">
    <source>
        <dbReference type="ARBA" id="ARBA00022692"/>
    </source>
</evidence>
<organism evidence="8">
    <name type="scientific">uncultured Craurococcus sp</name>
    <dbReference type="NCBI Taxonomy" id="1135998"/>
    <lineage>
        <taxon>Bacteria</taxon>
        <taxon>Pseudomonadati</taxon>
        <taxon>Pseudomonadota</taxon>
        <taxon>Alphaproteobacteria</taxon>
        <taxon>Acetobacterales</taxon>
        <taxon>Acetobacteraceae</taxon>
        <taxon>Craurococcus</taxon>
        <taxon>environmental samples</taxon>
    </lineage>
</organism>
<comment type="subcellular location">
    <subcellularLocation>
        <location evidence="1">Membrane</location>
        <topology evidence="1">Multi-pass membrane protein</topology>
    </subcellularLocation>
</comment>
<keyword evidence="3 6" id="KW-0812">Transmembrane</keyword>
<dbReference type="EMBL" id="CADCTD010000066">
    <property type="protein sequence ID" value="CAA9243715.1"/>
    <property type="molecule type" value="Genomic_DNA"/>
</dbReference>
<proteinExistence type="inferred from homology"/>
<evidence type="ECO:0000256" key="5">
    <source>
        <dbReference type="ARBA" id="ARBA00023136"/>
    </source>
</evidence>
<keyword evidence="5 6" id="KW-0472">Membrane</keyword>
<evidence type="ECO:0000256" key="4">
    <source>
        <dbReference type="ARBA" id="ARBA00022989"/>
    </source>
</evidence>